<proteinExistence type="predicted"/>
<evidence type="ECO:0000259" key="2">
    <source>
        <dbReference type="PROSITE" id="PS51140"/>
    </source>
</evidence>
<dbReference type="PROSITE" id="PS51140">
    <property type="entry name" value="CUE"/>
    <property type="match status" value="1"/>
</dbReference>
<feature type="region of interest" description="Disordered" evidence="1">
    <location>
        <begin position="553"/>
        <end position="657"/>
    </location>
</feature>
<feature type="compositionally biased region" description="Basic residues" evidence="1">
    <location>
        <begin position="597"/>
        <end position="606"/>
    </location>
</feature>
<evidence type="ECO:0000313" key="3">
    <source>
        <dbReference type="EMBL" id="KAK5958042.1"/>
    </source>
</evidence>
<dbReference type="InterPro" id="IPR041800">
    <property type="entry name" value="ASCC2_CUE"/>
</dbReference>
<dbReference type="InterPro" id="IPR052586">
    <property type="entry name" value="ASCC2"/>
</dbReference>
<dbReference type="EMBL" id="JAKLMC020000002">
    <property type="protein sequence ID" value="KAK5958042.1"/>
    <property type="molecule type" value="Genomic_DNA"/>
</dbReference>
<feature type="domain" description="CUE" evidence="2">
    <location>
        <begin position="319"/>
        <end position="363"/>
    </location>
</feature>
<dbReference type="PANTHER" id="PTHR21494">
    <property type="entry name" value="ACTIVATING SIGNAL COINTEGRATOR 1 COMPLEX SUBUNIT 2 ASC-1 COMPLEX SUBUNIT P100"/>
    <property type="match status" value="1"/>
</dbReference>
<dbReference type="Proteomes" id="UP001316803">
    <property type="component" value="Unassembled WGS sequence"/>
</dbReference>
<dbReference type="InterPro" id="IPR003892">
    <property type="entry name" value="CUE"/>
</dbReference>
<protein>
    <recommendedName>
        <fullName evidence="2">CUE domain-containing protein</fullName>
    </recommendedName>
</protein>
<comment type="caution">
    <text evidence="3">The sequence shown here is derived from an EMBL/GenBank/DDBJ whole genome shotgun (WGS) entry which is preliminary data.</text>
</comment>
<organism evidence="3 4">
    <name type="scientific">Knufia fluminis</name>
    <dbReference type="NCBI Taxonomy" id="191047"/>
    <lineage>
        <taxon>Eukaryota</taxon>
        <taxon>Fungi</taxon>
        <taxon>Dikarya</taxon>
        <taxon>Ascomycota</taxon>
        <taxon>Pezizomycotina</taxon>
        <taxon>Eurotiomycetes</taxon>
        <taxon>Chaetothyriomycetidae</taxon>
        <taxon>Chaetothyriales</taxon>
        <taxon>Trichomeriaceae</taxon>
        <taxon>Knufia</taxon>
    </lineage>
</organism>
<dbReference type="PANTHER" id="PTHR21494:SF0">
    <property type="entry name" value="ACTIVATING SIGNAL COINTEGRATOR 1 COMPLEX SUBUNIT 2"/>
    <property type="match status" value="1"/>
</dbReference>
<feature type="compositionally biased region" description="Low complexity" evidence="1">
    <location>
        <begin position="568"/>
        <end position="578"/>
    </location>
</feature>
<dbReference type="CDD" id="cd14364">
    <property type="entry name" value="CUE_ASCC2"/>
    <property type="match status" value="1"/>
</dbReference>
<feature type="compositionally biased region" description="Basic and acidic residues" evidence="1">
    <location>
        <begin position="580"/>
        <end position="591"/>
    </location>
</feature>
<sequence>MAEQETPRLPPLLEYPAKGIQSQLPPEEWQACLEFWIASVQLRLGMSEDQLSKSSPQTTTVPFLFSYFSNHGFVAAGATLGSKEAQLFKQSYGLLRKLLTMRNSQIRADTYFELLVSGSSAYSRLVSWKKLLKSIWTSHQIQLRKAIESAKVSLATSTTYQAQITLLQNISTLTRSLPETATVTVASADYIDTLTQLFRTGVLDITRAVTENIFYSFIALLENKHITILTDNIYHMKSEADRLRKSKPESTSLLSSLLCTTSFLRHFSSNSEVATRKQPLVEQLNSYRQETLHLHALPQKHRRKKGKQRAPKEDGMHMHMAAQVSQVHELFPDLSTGYILKVLDYYSDNVENVIGALLEPDSLPKELQDQNVPNPEPHFENDLLDLPPRSTPPLPLMPPDVVDNDDFDSLRISSKQIRRGKKDITAAEPTAGDEHARSKAAIISALAAFDSDDDERDDTYDVADVGGAVDNTVDTDERRQPETDANEAALFKTWKENPELFARDSKTRASNIRQQLKRETGMGDEQIEGWAIMLGKDKRTQDRLQDKYSAARAFGGQQKALQSTKWQASASTENSETESGPERSNDSRRMGQEGIRGHRNFGRGRGRGGSTAGPSDDAATQAARRRKEQGRGRGGANNRRDARAKKVGRGMGPLPPS</sequence>
<accession>A0AAN8ISC4</accession>
<dbReference type="AlphaFoldDB" id="A0AAN8ISC4"/>
<evidence type="ECO:0000313" key="4">
    <source>
        <dbReference type="Proteomes" id="UP001316803"/>
    </source>
</evidence>
<evidence type="ECO:0000256" key="1">
    <source>
        <dbReference type="SAM" id="MobiDB-lite"/>
    </source>
</evidence>
<gene>
    <name evidence="3" type="ORF">OHC33_001232</name>
</gene>
<reference evidence="3 4" key="1">
    <citation type="submission" date="2022-12" db="EMBL/GenBank/DDBJ databases">
        <title>Genomic features and morphological characterization of a novel Knufia sp. strain isolated from spacecraft assembly facility.</title>
        <authorList>
            <person name="Teixeira M."/>
            <person name="Chander A.M."/>
            <person name="Stajich J.E."/>
            <person name="Venkateswaran K."/>
        </authorList>
    </citation>
    <scope>NUCLEOTIDE SEQUENCE [LARGE SCALE GENOMIC DNA]</scope>
    <source>
        <strain evidence="3 4">FJI-L2-BK-P2</strain>
    </source>
</reference>
<dbReference type="InterPro" id="IPR009060">
    <property type="entry name" value="UBA-like_sf"/>
</dbReference>
<dbReference type="GO" id="GO:0043130">
    <property type="term" value="F:ubiquitin binding"/>
    <property type="evidence" value="ECO:0007669"/>
    <property type="project" value="InterPro"/>
</dbReference>
<dbReference type="SUPFAM" id="SSF46934">
    <property type="entry name" value="UBA-like"/>
    <property type="match status" value="1"/>
</dbReference>
<name>A0AAN8ISC4_9EURO</name>
<dbReference type="Pfam" id="PF02845">
    <property type="entry name" value="CUE"/>
    <property type="match status" value="1"/>
</dbReference>
<dbReference type="SMART" id="SM00546">
    <property type="entry name" value="CUE"/>
    <property type="match status" value="1"/>
</dbReference>
<dbReference type="Gene3D" id="1.10.8.10">
    <property type="entry name" value="DNA helicase RuvA subunit, C-terminal domain"/>
    <property type="match status" value="1"/>
</dbReference>
<keyword evidence="4" id="KW-1185">Reference proteome</keyword>